<keyword evidence="3" id="KW-1185">Reference proteome</keyword>
<dbReference type="InterPro" id="IPR008969">
    <property type="entry name" value="CarboxyPept-like_regulatory"/>
</dbReference>
<accession>A0A0L6JWJ7</accession>
<evidence type="ECO:0000313" key="3">
    <source>
        <dbReference type="Proteomes" id="UP000036923"/>
    </source>
</evidence>
<dbReference type="Gene3D" id="2.60.40.4130">
    <property type="match status" value="1"/>
</dbReference>
<dbReference type="RefSeq" id="WP_036943646.1">
    <property type="nucleotide sequence ID" value="NZ_JQKC01000022.1"/>
</dbReference>
<proteinExistence type="predicted"/>
<organism evidence="2 3">
    <name type="scientific">Pseudobacteroides cellulosolvens ATCC 35603 = DSM 2933</name>
    <dbReference type="NCBI Taxonomy" id="398512"/>
    <lineage>
        <taxon>Bacteria</taxon>
        <taxon>Bacillati</taxon>
        <taxon>Bacillota</taxon>
        <taxon>Clostridia</taxon>
        <taxon>Eubacteriales</taxon>
        <taxon>Oscillospiraceae</taxon>
        <taxon>Pseudobacteroides</taxon>
    </lineage>
</organism>
<protein>
    <submittedName>
        <fullName evidence="2">Uncharacterized protein</fullName>
    </submittedName>
</protein>
<feature type="signal peptide" evidence="1">
    <location>
        <begin position="1"/>
        <end position="22"/>
    </location>
</feature>
<feature type="chain" id="PRO_5005566227" evidence="1">
    <location>
        <begin position="23"/>
        <end position="144"/>
    </location>
</feature>
<dbReference type="STRING" id="398512.Bccel_5267"/>
<name>A0A0L6JWJ7_9FIRM</name>
<keyword evidence="1" id="KW-0732">Signal</keyword>
<reference evidence="3" key="1">
    <citation type="submission" date="2015-07" db="EMBL/GenBank/DDBJ databases">
        <title>Near-Complete Genome Sequence of the Cellulolytic Bacterium Bacteroides (Pseudobacteroides) cellulosolvens ATCC 35603.</title>
        <authorList>
            <person name="Dassa B."/>
            <person name="Utturkar S.M."/>
            <person name="Klingeman D.M."/>
            <person name="Hurt R.A."/>
            <person name="Keller M."/>
            <person name="Xu J."/>
            <person name="Reddy Y.H.K."/>
            <person name="Borovok I."/>
            <person name="Grinberg I.R."/>
            <person name="Lamed R."/>
            <person name="Zhivin O."/>
            <person name="Bayer E.A."/>
            <person name="Brown S.D."/>
        </authorList>
    </citation>
    <scope>NUCLEOTIDE SEQUENCE [LARGE SCALE GENOMIC DNA]</scope>
    <source>
        <strain evidence="3">DSM 2933</strain>
    </source>
</reference>
<evidence type="ECO:0000313" key="2">
    <source>
        <dbReference type="EMBL" id="KNY29990.1"/>
    </source>
</evidence>
<dbReference type="AlphaFoldDB" id="A0A0L6JWJ7"/>
<sequence length="144" mass="15232" precursor="true">MKKLLTKLITGVMFLTVITAPAANLNVSAAGNKISGYIRPSFTTTNSSLYSNFNVIASENGKSAMTDVNGYFEISDVASSQSGYTIRISKSGYLTRTITAAAGQGNIVLGSPNSPVGMLAGDITQDRTINTNAYSHTCHISRTR</sequence>
<comment type="caution">
    <text evidence="2">The sequence shown here is derived from an EMBL/GenBank/DDBJ whole genome shotgun (WGS) entry which is preliminary data.</text>
</comment>
<dbReference type="EMBL" id="LGTC01000001">
    <property type="protein sequence ID" value="KNY29990.1"/>
    <property type="molecule type" value="Genomic_DNA"/>
</dbReference>
<evidence type="ECO:0000256" key="1">
    <source>
        <dbReference type="SAM" id="SignalP"/>
    </source>
</evidence>
<gene>
    <name evidence="2" type="ORF">Bccel_5267</name>
</gene>
<dbReference type="SUPFAM" id="SSF49464">
    <property type="entry name" value="Carboxypeptidase regulatory domain-like"/>
    <property type="match status" value="1"/>
</dbReference>
<dbReference type="Proteomes" id="UP000036923">
    <property type="component" value="Unassembled WGS sequence"/>
</dbReference>